<dbReference type="Gramene" id="Pp3c9_16170V3.1">
    <property type="protein sequence ID" value="PAC:32911097.CDS.1"/>
    <property type="gene ID" value="Pp3c9_16170"/>
</dbReference>
<dbReference type="EnsemblPlants" id="Pp3c9_16170V3.2">
    <property type="protein sequence ID" value="PAC:32911098.CDS.1"/>
    <property type="gene ID" value="Pp3c9_16170"/>
</dbReference>
<dbReference type="Proteomes" id="UP000006727">
    <property type="component" value="Chromosome 9"/>
</dbReference>
<sequence length="109" mass="12430">MGSPIFLKLDTPSWFCSGAEVKLWKRGGGRHHRTSGAAEESRSSGSELRYRCFLLFTVEPIRIPHNHILHSMYGYNWQLLHISSSLENENKMTILLLFKVVALKVIVSC</sequence>
<reference evidence="1 3" key="2">
    <citation type="journal article" date="2018" name="Plant J.">
        <title>The Physcomitrella patens chromosome-scale assembly reveals moss genome structure and evolution.</title>
        <authorList>
            <person name="Lang D."/>
            <person name="Ullrich K.K."/>
            <person name="Murat F."/>
            <person name="Fuchs J."/>
            <person name="Jenkins J."/>
            <person name="Haas F.B."/>
            <person name="Piednoel M."/>
            <person name="Gundlach H."/>
            <person name="Van Bel M."/>
            <person name="Meyberg R."/>
            <person name="Vives C."/>
            <person name="Morata J."/>
            <person name="Symeonidi A."/>
            <person name="Hiss M."/>
            <person name="Muchero W."/>
            <person name="Kamisugi Y."/>
            <person name="Saleh O."/>
            <person name="Blanc G."/>
            <person name="Decker E.L."/>
            <person name="van Gessel N."/>
            <person name="Grimwood J."/>
            <person name="Hayes R.D."/>
            <person name="Graham S.W."/>
            <person name="Gunter L.E."/>
            <person name="McDaniel S.F."/>
            <person name="Hoernstein S.N.W."/>
            <person name="Larsson A."/>
            <person name="Li F.W."/>
            <person name="Perroud P.F."/>
            <person name="Phillips J."/>
            <person name="Ranjan P."/>
            <person name="Rokshar D.S."/>
            <person name="Rothfels C.J."/>
            <person name="Schneider L."/>
            <person name="Shu S."/>
            <person name="Stevenson D.W."/>
            <person name="Thummler F."/>
            <person name="Tillich M."/>
            <person name="Villarreal Aguilar J.C."/>
            <person name="Widiez T."/>
            <person name="Wong G.K."/>
            <person name="Wymore A."/>
            <person name="Zhang Y."/>
            <person name="Zimmer A.D."/>
            <person name="Quatrano R.S."/>
            <person name="Mayer K.F.X."/>
            <person name="Goodstein D."/>
            <person name="Casacuberta J.M."/>
            <person name="Vandepoele K."/>
            <person name="Reski R."/>
            <person name="Cuming A.C."/>
            <person name="Tuskan G.A."/>
            <person name="Maumus F."/>
            <person name="Salse J."/>
            <person name="Schmutz J."/>
            <person name="Rensing S.A."/>
        </authorList>
    </citation>
    <scope>NUCLEOTIDE SEQUENCE [LARGE SCALE GENOMIC DNA]</scope>
    <source>
        <strain evidence="2 3">cv. Gransden 2004</strain>
    </source>
</reference>
<dbReference type="PaxDb" id="3218-PP1S78_132V6.1"/>
<keyword evidence="3" id="KW-1185">Reference proteome</keyword>
<protein>
    <submittedName>
        <fullName evidence="1 2">Uncharacterized protein</fullName>
    </submittedName>
</protein>
<dbReference type="InParanoid" id="A0A2K1K3D6"/>
<evidence type="ECO:0000313" key="1">
    <source>
        <dbReference type="EMBL" id="PNR48292.1"/>
    </source>
</evidence>
<name>A0A2K1K3D6_PHYPA</name>
<reference evidence="1 3" key="1">
    <citation type="journal article" date="2008" name="Science">
        <title>The Physcomitrella genome reveals evolutionary insights into the conquest of land by plants.</title>
        <authorList>
            <person name="Rensing S."/>
            <person name="Lang D."/>
            <person name="Zimmer A."/>
            <person name="Terry A."/>
            <person name="Salamov A."/>
            <person name="Shapiro H."/>
            <person name="Nishiyama T."/>
            <person name="Perroud P.-F."/>
            <person name="Lindquist E."/>
            <person name="Kamisugi Y."/>
            <person name="Tanahashi T."/>
            <person name="Sakakibara K."/>
            <person name="Fujita T."/>
            <person name="Oishi K."/>
            <person name="Shin-I T."/>
            <person name="Kuroki Y."/>
            <person name="Toyoda A."/>
            <person name="Suzuki Y."/>
            <person name="Hashimoto A."/>
            <person name="Yamaguchi K."/>
            <person name="Sugano A."/>
            <person name="Kohara Y."/>
            <person name="Fujiyama A."/>
            <person name="Anterola A."/>
            <person name="Aoki S."/>
            <person name="Ashton N."/>
            <person name="Barbazuk W.B."/>
            <person name="Barker E."/>
            <person name="Bennetzen J."/>
            <person name="Bezanilla M."/>
            <person name="Blankenship R."/>
            <person name="Cho S.H."/>
            <person name="Dutcher S."/>
            <person name="Estelle M."/>
            <person name="Fawcett J.A."/>
            <person name="Gundlach H."/>
            <person name="Hanada K."/>
            <person name="Heyl A."/>
            <person name="Hicks K.A."/>
            <person name="Hugh J."/>
            <person name="Lohr M."/>
            <person name="Mayer K."/>
            <person name="Melkozernov A."/>
            <person name="Murata T."/>
            <person name="Nelson D."/>
            <person name="Pils B."/>
            <person name="Prigge M."/>
            <person name="Reiss B."/>
            <person name="Renner T."/>
            <person name="Rombauts S."/>
            <person name="Rushton P."/>
            <person name="Sanderfoot A."/>
            <person name="Schween G."/>
            <person name="Shiu S.-H."/>
            <person name="Stueber K."/>
            <person name="Theodoulou F.L."/>
            <person name="Tu H."/>
            <person name="Van de Peer Y."/>
            <person name="Verrier P.J."/>
            <person name="Waters E."/>
            <person name="Wood A."/>
            <person name="Yang L."/>
            <person name="Cove D."/>
            <person name="Cuming A."/>
            <person name="Hasebe M."/>
            <person name="Lucas S."/>
            <person name="Mishler D.B."/>
            <person name="Reski R."/>
            <person name="Grigoriev I."/>
            <person name="Quatrano R.S."/>
            <person name="Boore J.L."/>
        </authorList>
    </citation>
    <scope>NUCLEOTIDE SEQUENCE [LARGE SCALE GENOMIC DNA]</scope>
    <source>
        <strain evidence="2 3">cv. Gransden 2004</strain>
    </source>
</reference>
<reference evidence="2" key="3">
    <citation type="submission" date="2020-12" db="UniProtKB">
        <authorList>
            <consortium name="EnsemblPlants"/>
        </authorList>
    </citation>
    <scope>IDENTIFICATION</scope>
</reference>
<evidence type="ECO:0000313" key="3">
    <source>
        <dbReference type="Proteomes" id="UP000006727"/>
    </source>
</evidence>
<dbReference type="EnsemblPlants" id="Pp3c9_16170V3.1">
    <property type="protein sequence ID" value="PAC:32911097.CDS.1"/>
    <property type="gene ID" value="Pp3c9_16170"/>
</dbReference>
<dbReference type="Gramene" id="Pp3c9_16170V3.2">
    <property type="protein sequence ID" value="PAC:32911098.CDS.1"/>
    <property type="gene ID" value="Pp3c9_16170"/>
</dbReference>
<accession>A0A2K1K3D6</accession>
<gene>
    <name evidence="1" type="ORF">PHYPA_012767</name>
</gene>
<evidence type="ECO:0000313" key="2">
    <source>
        <dbReference type="EnsemblPlants" id="PAC:32911097.CDS.1"/>
    </source>
</evidence>
<dbReference type="EMBL" id="ABEU02000009">
    <property type="protein sequence ID" value="PNR48292.1"/>
    <property type="molecule type" value="Genomic_DNA"/>
</dbReference>
<proteinExistence type="predicted"/>
<dbReference type="AlphaFoldDB" id="A0A2K1K3D6"/>
<organism evidence="1">
    <name type="scientific">Physcomitrium patens</name>
    <name type="common">Spreading-leaved earth moss</name>
    <name type="synonym">Physcomitrella patens</name>
    <dbReference type="NCBI Taxonomy" id="3218"/>
    <lineage>
        <taxon>Eukaryota</taxon>
        <taxon>Viridiplantae</taxon>
        <taxon>Streptophyta</taxon>
        <taxon>Embryophyta</taxon>
        <taxon>Bryophyta</taxon>
        <taxon>Bryophytina</taxon>
        <taxon>Bryopsida</taxon>
        <taxon>Funariidae</taxon>
        <taxon>Funariales</taxon>
        <taxon>Funariaceae</taxon>
        <taxon>Physcomitrium</taxon>
    </lineage>
</organism>